<dbReference type="PIRSF" id="PIRSF006170">
    <property type="entry name" value="YfgM"/>
    <property type="match status" value="1"/>
</dbReference>
<evidence type="ECO:0000256" key="4">
    <source>
        <dbReference type="ARBA" id="ARBA00022692"/>
    </source>
</evidence>
<protein>
    <submittedName>
        <fullName evidence="10">Negative regulator of RcsB-dependent stress response</fullName>
    </submittedName>
</protein>
<proteinExistence type="predicted"/>
<organism evidence="10 11">
    <name type="scientific">Chitinasiproducens palmae</name>
    <dbReference type="NCBI Taxonomy" id="1770053"/>
    <lineage>
        <taxon>Bacteria</taxon>
        <taxon>Pseudomonadati</taxon>
        <taxon>Pseudomonadota</taxon>
        <taxon>Betaproteobacteria</taxon>
        <taxon>Burkholderiales</taxon>
        <taxon>Burkholderiaceae</taxon>
        <taxon>Chitinasiproducens</taxon>
    </lineage>
</organism>
<evidence type="ECO:0000313" key="10">
    <source>
        <dbReference type="EMBL" id="SDV51416.1"/>
    </source>
</evidence>
<dbReference type="AlphaFoldDB" id="A0A1H2PWS2"/>
<evidence type="ECO:0000256" key="5">
    <source>
        <dbReference type="ARBA" id="ARBA00022989"/>
    </source>
</evidence>
<dbReference type="PANTHER" id="PTHR38035:SF1">
    <property type="entry name" value="ANCILLARY SECYEG TRANSLOCON SUBUNIT"/>
    <property type="match status" value="1"/>
</dbReference>
<dbReference type="RefSeq" id="WP_091913045.1">
    <property type="nucleotide sequence ID" value="NZ_FNLO01000017.1"/>
</dbReference>
<feature type="transmembrane region" description="Helical" evidence="8">
    <location>
        <begin position="20"/>
        <end position="41"/>
    </location>
</feature>
<keyword evidence="11" id="KW-1185">Reference proteome</keyword>
<dbReference type="GO" id="GO:0044877">
    <property type="term" value="F:protein-containing complex binding"/>
    <property type="evidence" value="ECO:0007669"/>
    <property type="project" value="InterPro"/>
</dbReference>
<dbReference type="EMBL" id="FNLO01000017">
    <property type="protein sequence ID" value="SDV51416.1"/>
    <property type="molecule type" value="Genomic_DNA"/>
</dbReference>
<dbReference type="STRING" id="1770053.SAMN05216551_11723"/>
<keyword evidence="5 8" id="KW-1133">Transmembrane helix</keyword>
<dbReference type="OrthoDB" id="8521102at2"/>
<gene>
    <name evidence="10" type="ORF">SAMN05216551_11723</name>
</gene>
<dbReference type="InterPro" id="IPR018704">
    <property type="entry name" value="SecYEG/CpoB_TPR"/>
</dbReference>
<accession>A0A1H2PWS2</accession>
<keyword evidence="7" id="KW-0143">Chaperone</keyword>
<evidence type="ECO:0000256" key="6">
    <source>
        <dbReference type="ARBA" id="ARBA00023136"/>
    </source>
</evidence>
<dbReference type="PANTHER" id="PTHR38035">
    <property type="entry name" value="UPF0070 PROTEIN YFGM"/>
    <property type="match status" value="1"/>
</dbReference>
<keyword evidence="3" id="KW-1003">Cell membrane</keyword>
<reference evidence="11" key="1">
    <citation type="submission" date="2016-09" db="EMBL/GenBank/DDBJ databases">
        <authorList>
            <person name="Varghese N."/>
            <person name="Submissions S."/>
        </authorList>
    </citation>
    <scope>NUCLEOTIDE SEQUENCE [LARGE SCALE GENOMIC DNA]</scope>
    <source>
        <strain evidence="11">JS23</strain>
    </source>
</reference>
<keyword evidence="6 8" id="KW-0472">Membrane</keyword>
<evidence type="ECO:0000256" key="1">
    <source>
        <dbReference type="ARBA" id="ARBA00004167"/>
    </source>
</evidence>
<evidence type="ECO:0000256" key="2">
    <source>
        <dbReference type="ARBA" id="ARBA00004236"/>
    </source>
</evidence>
<feature type="domain" description="Ancillary SecYEG translocon subunit/Cell division coordinator CpoB TPR" evidence="9">
    <location>
        <begin position="14"/>
        <end position="206"/>
    </location>
</feature>
<evidence type="ECO:0000256" key="7">
    <source>
        <dbReference type="ARBA" id="ARBA00023186"/>
    </source>
</evidence>
<evidence type="ECO:0000313" key="11">
    <source>
        <dbReference type="Proteomes" id="UP000243719"/>
    </source>
</evidence>
<dbReference type="GO" id="GO:0005886">
    <property type="term" value="C:plasma membrane"/>
    <property type="evidence" value="ECO:0007669"/>
    <property type="project" value="UniProtKB-SubCell"/>
</dbReference>
<dbReference type="InterPro" id="IPR026039">
    <property type="entry name" value="YfgM"/>
</dbReference>
<dbReference type="Proteomes" id="UP000243719">
    <property type="component" value="Unassembled WGS sequence"/>
</dbReference>
<sequence length="209" mass="22747">MSYHEEQETLEEVKAWWARWGNLVTWVALIVLVALAAYNGWNYWQRREAARGAQLYEQLQAAAAANDKAKVARIAADMESNFARTPYAPMGGLTAAAALQRAGDAAGAKAQLQWVVDHSGDAAYRDVARLRLAGLLLDEKAYAQGLALLDKAPVATFEGLFADRRGDLLQASGQRDKARDAYRLALAKLPASDASLKELVQFKIDANGG</sequence>
<evidence type="ECO:0000259" key="9">
    <source>
        <dbReference type="Pfam" id="PF09976"/>
    </source>
</evidence>
<evidence type="ECO:0000256" key="8">
    <source>
        <dbReference type="SAM" id="Phobius"/>
    </source>
</evidence>
<comment type="subcellular location">
    <subcellularLocation>
        <location evidence="2">Cell membrane</location>
    </subcellularLocation>
    <subcellularLocation>
        <location evidence="1">Membrane</location>
        <topology evidence="1">Single-pass membrane protein</topology>
    </subcellularLocation>
</comment>
<dbReference type="Pfam" id="PF09976">
    <property type="entry name" value="TPR_21"/>
    <property type="match status" value="1"/>
</dbReference>
<name>A0A1H2PWS2_9BURK</name>
<evidence type="ECO:0000256" key="3">
    <source>
        <dbReference type="ARBA" id="ARBA00022475"/>
    </source>
</evidence>
<keyword evidence="4 8" id="KW-0812">Transmembrane</keyword>